<gene>
    <name evidence="12" type="ORF">KPH14_008717</name>
</gene>
<sequence length="460" mass="53301">MLRDDIIYVSLLLSSVIFGLFYRKFKDPYEKQWAGTSFGLLLITLVSGSYVVHPLACLLINAVIITKVSSKICHLVSLFFSFFYLLVIFRLGHLVGMSVPPSHTNLIQMILTLKLSGLAFEINSAATMVSTDDPHGIKSEALKNISFMDVIHYGLSYMGVLTGPYYRYRTYWDMLHKPFLHYVDPWPLTLYKLKQMAAFSILFLLMNYAFPTEYTVTEEYKNSSFLYKWLYIYPVFATFRARIFSGVLLSECACQMAGLGAYPTKYGTLPGMGPRNYKEFEEICTNEEKISQEQFDFETVHNMNIWKVETCLLVRSCMKHWNSCVQYWMGVYIYKRFPYKSLRTMVTLAVSACWHGYASGYFICICSVSFYLILEDLLVKFHNQHDRNSIVWKIGAFILWLMRLSCMAYLGVPFLLLGLQEILQFYANLYYAGHICAIILYIIARCIKPMVITQNKEKKT</sequence>
<keyword evidence="6 11" id="KW-1133">Transmembrane helix</keyword>
<dbReference type="GO" id="GO:0006661">
    <property type="term" value="P:phosphatidylinositol biosynthetic process"/>
    <property type="evidence" value="ECO:0007669"/>
    <property type="project" value="TreeGrafter"/>
</dbReference>
<dbReference type="InterPro" id="IPR049941">
    <property type="entry name" value="LPLAT_7/PORCN-like"/>
</dbReference>
<evidence type="ECO:0000256" key="6">
    <source>
        <dbReference type="ARBA" id="ARBA00022989"/>
    </source>
</evidence>
<dbReference type="Pfam" id="PF03062">
    <property type="entry name" value="MBOAT"/>
    <property type="match status" value="1"/>
</dbReference>
<evidence type="ECO:0000256" key="1">
    <source>
        <dbReference type="ARBA" id="ARBA00004141"/>
    </source>
</evidence>
<dbReference type="GO" id="GO:0071617">
    <property type="term" value="F:lysophospholipid acyltransferase activity"/>
    <property type="evidence" value="ECO:0007669"/>
    <property type="project" value="TreeGrafter"/>
</dbReference>
<dbReference type="Proteomes" id="UP001258017">
    <property type="component" value="Unassembled WGS sequence"/>
</dbReference>
<feature type="transmembrane region" description="Helical" evidence="11">
    <location>
        <begin position="425"/>
        <end position="444"/>
    </location>
</feature>
<evidence type="ECO:0000313" key="12">
    <source>
        <dbReference type="EMBL" id="KAK2574954.1"/>
    </source>
</evidence>
<feature type="transmembrane region" description="Helical" evidence="11">
    <location>
        <begin position="7"/>
        <end position="25"/>
    </location>
</feature>
<feature type="transmembrane region" description="Helical" evidence="11">
    <location>
        <begin position="72"/>
        <end position="92"/>
    </location>
</feature>
<keyword evidence="8" id="KW-0012">Acyltransferase</keyword>
<evidence type="ECO:0000256" key="3">
    <source>
        <dbReference type="ARBA" id="ARBA00010323"/>
    </source>
</evidence>
<dbReference type="EMBL" id="JAIFRP010004521">
    <property type="protein sequence ID" value="KAK2574954.1"/>
    <property type="molecule type" value="Genomic_DNA"/>
</dbReference>
<evidence type="ECO:0000256" key="2">
    <source>
        <dbReference type="ARBA" id="ARBA00005074"/>
    </source>
</evidence>
<protein>
    <recommendedName>
        <fullName evidence="10">Lysophospholipid acyltransferase 7</fullName>
    </recommendedName>
</protein>
<proteinExistence type="inferred from homology"/>
<evidence type="ECO:0000256" key="4">
    <source>
        <dbReference type="ARBA" id="ARBA00022679"/>
    </source>
</evidence>
<dbReference type="InterPro" id="IPR004299">
    <property type="entry name" value="MBOAT_fam"/>
</dbReference>
<feature type="transmembrane region" description="Helical" evidence="11">
    <location>
        <begin position="345"/>
        <end position="374"/>
    </location>
</feature>
<comment type="subcellular location">
    <subcellularLocation>
        <location evidence="1">Membrane</location>
        <topology evidence="1">Multi-pass membrane protein</topology>
    </subcellularLocation>
</comment>
<keyword evidence="4" id="KW-0808">Transferase</keyword>
<organism evidence="12 13">
    <name type="scientific">Odynerus spinipes</name>
    <dbReference type="NCBI Taxonomy" id="1348599"/>
    <lineage>
        <taxon>Eukaryota</taxon>
        <taxon>Metazoa</taxon>
        <taxon>Ecdysozoa</taxon>
        <taxon>Arthropoda</taxon>
        <taxon>Hexapoda</taxon>
        <taxon>Insecta</taxon>
        <taxon>Pterygota</taxon>
        <taxon>Neoptera</taxon>
        <taxon>Endopterygota</taxon>
        <taxon>Hymenoptera</taxon>
        <taxon>Apocrita</taxon>
        <taxon>Aculeata</taxon>
        <taxon>Vespoidea</taxon>
        <taxon>Vespidae</taxon>
        <taxon>Eumeninae</taxon>
        <taxon>Odynerus</taxon>
    </lineage>
</organism>
<reference evidence="12" key="2">
    <citation type="journal article" date="2023" name="Commun. Biol.">
        <title>Intrasexual cuticular hydrocarbon dimorphism in a wasp sheds light on hydrocarbon biosynthesis genes in Hymenoptera.</title>
        <authorList>
            <person name="Moris V.C."/>
            <person name="Podsiadlowski L."/>
            <person name="Martin S."/>
            <person name="Oeyen J.P."/>
            <person name="Donath A."/>
            <person name="Petersen M."/>
            <person name="Wilbrandt J."/>
            <person name="Misof B."/>
            <person name="Liedtke D."/>
            <person name="Thamm M."/>
            <person name="Scheiner R."/>
            <person name="Schmitt T."/>
            <person name="Niehuis O."/>
        </authorList>
    </citation>
    <scope>NUCLEOTIDE SEQUENCE</scope>
    <source>
        <strain evidence="12">GBR_01_08_01A</strain>
    </source>
</reference>
<dbReference type="PANTHER" id="PTHR13906">
    <property type="entry name" value="PORCUPINE"/>
    <property type="match status" value="1"/>
</dbReference>
<dbReference type="GO" id="GO:0016020">
    <property type="term" value="C:membrane"/>
    <property type="evidence" value="ECO:0007669"/>
    <property type="project" value="UniProtKB-SubCell"/>
</dbReference>
<evidence type="ECO:0000256" key="8">
    <source>
        <dbReference type="ARBA" id="ARBA00023315"/>
    </source>
</evidence>
<evidence type="ECO:0000256" key="10">
    <source>
        <dbReference type="ARBA" id="ARBA00093678"/>
    </source>
</evidence>
<name>A0AAD9VHQ6_9HYME</name>
<keyword evidence="5 11" id="KW-0812">Transmembrane</keyword>
<feature type="transmembrane region" description="Helical" evidence="11">
    <location>
        <begin position="394"/>
        <end position="418"/>
    </location>
</feature>
<dbReference type="GO" id="GO:0044233">
    <property type="term" value="C:mitochondria-associated endoplasmic reticulum membrane contact site"/>
    <property type="evidence" value="ECO:0007669"/>
    <property type="project" value="TreeGrafter"/>
</dbReference>
<feature type="transmembrane region" description="Helical" evidence="11">
    <location>
        <begin position="37"/>
        <end position="60"/>
    </location>
</feature>
<evidence type="ECO:0000313" key="13">
    <source>
        <dbReference type="Proteomes" id="UP001258017"/>
    </source>
</evidence>
<keyword evidence="7 11" id="KW-0472">Membrane</keyword>
<keyword evidence="13" id="KW-1185">Reference proteome</keyword>
<comment type="caution">
    <text evidence="12">The sequence shown here is derived from an EMBL/GenBank/DDBJ whole genome shotgun (WGS) entry which is preliminary data.</text>
</comment>
<accession>A0AAD9VHQ6</accession>
<comment type="similarity">
    <text evidence="3">Belongs to the membrane-bound acyltransferase family.</text>
</comment>
<comment type="pathway">
    <text evidence="2">Lipid metabolism; phospholipid metabolism.</text>
</comment>
<reference evidence="12" key="1">
    <citation type="submission" date="2021-08" db="EMBL/GenBank/DDBJ databases">
        <authorList>
            <person name="Misof B."/>
            <person name="Oliver O."/>
            <person name="Podsiadlowski L."/>
            <person name="Donath A."/>
            <person name="Peters R."/>
            <person name="Mayer C."/>
            <person name="Rust J."/>
            <person name="Gunkel S."/>
            <person name="Lesny P."/>
            <person name="Martin S."/>
            <person name="Oeyen J.P."/>
            <person name="Petersen M."/>
            <person name="Panagiotis P."/>
            <person name="Wilbrandt J."/>
            <person name="Tanja T."/>
        </authorList>
    </citation>
    <scope>NUCLEOTIDE SEQUENCE</scope>
    <source>
        <strain evidence="12">GBR_01_08_01A</strain>
        <tissue evidence="12">Thorax + abdomen</tissue>
    </source>
</reference>
<dbReference type="PANTHER" id="PTHR13906:SF16">
    <property type="entry name" value="LYSOPHOSPHOLIPID ACYLTRANSFERASE 7"/>
    <property type="match status" value="1"/>
</dbReference>
<evidence type="ECO:0000256" key="9">
    <source>
        <dbReference type="ARBA" id="ARBA00025707"/>
    </source>
</evidence>
<evidence type="ECO:0000256" key="5">
    <source>
        <dbReference type="ARBA" id="ARBA00022692"/>
    </source>
</evidence>
<comment type="pathway">
    <text evidence="9">Phospholipid metabolism.</text>
</comment>
<dbReference type="GO" id="GO:0030258">
    <property type="term" value="P:lipid modification"/>
    <property type="evidence" value="ECO:0007669"/>
    <property type="project" value="TreeGrafter"/>
</dbReference>
<dbReference type="AlphaFoldDB" id="A0AAD9VHQ6"/>
<evidence type="ECO:0000256" key="11">
    <source>
        <dbReference type="SAM" id="Phobius"/>
    </source>
</evidence>
<evidence type="ECO:0000256" key="7">
    <source>
        <dbReference type="ARBA" id="ARBA00023136"/>
    </source>
</evidence>